<keyword evidence="1" id="KW-0539">Nucleus</keyword>
<dbReference type="GO" id="GO:0045944">
    <property type="term" value="P:positive regulation of transcription by RNA polymerase II"/>
    <property type="evidence" value="ECO:0007669"/>
    <property type="project" value="TreeGrafter"/>
</dbReference>
<dbReference type="Proteomes" id="UP001309876">
    <property type="component" value="Unassembled WGS sequence"/>
</dbReference>
<feature type="compositionally biased region" description="Polar residues" evidence="2">
    <location>
        <begin position="137"/>
        <end position="150"/>
    </location>
</feature>
<dbReference type="GO" id="GO:0003700">
    <property type="term" value="F:DNA-binding transcription factor activity"/>
    <property type="evidence" value="ECO:0007669"/>
    <property type="project" value="TreeGrafter"/>
</dbReference>
<evidence type="ECO:0000313" key="4">
    <source>
        <dbReference type="Proteomes" id="UP001309876"/>
    </source>
</evidence>
<feature type="compositionally biased region" description="Polar residues" evidence="2">
    <location>
        <begin position="74"/>
        <end position="84"/>
    </location>
</feature>
<dbReference type="GO" id="GO:0000976">
    <property type="term" value="F:transcription cis-regulatory region binding"/>
    <property type="evidence" value="ECO:0007669"/>
    <property type="project" value="TreeGrafter"/>
</dbReference>
<gene>
    <name evidence="3" type="ORF">LTR05_008653</name>
</gene>
<name>A0AAN7QCD1_9EURO</name>
<dbReference type="PANTHER" id="PTHR37534:SF2">
    <property type="entry name" value="N-ACETYLTRANSFERASE DOMAIN-CONTAINING PROTEIN"/>
    <property type="match status" value="1"/>
</dbReference>
<keyword evidence="4" id="KW-1185">Reference proteome</keyword>
<dbReference type="AlphaFoldDB" id="A0AAN7QCD1"/>
<reference evidence="3 4" key="1">
    <citation type="submission" date="2023-08" db="EMBL/GenBank/DDBJ databases">
        <title>Black Yeasts Isolated from many extreme environments.</title>
        <authorList>
            <person name="Coleine C."/>
            <person name="Stajich J.E."/>
            <person name="Selbmann L."/>
        </authorList>
    </citation>
    <scope>NUCLEOTIDE SEQUENCE [LARGE SCALE GENOMIC DNA]</scope>
    <source>
        <strain evidence="3 4">CCFEE 5910</strain>
    </source>
</reference>
<dbReference type="PANTHER" id="PTHR37534">
    <property type="entry name" value="TRANSCRIPTIONAL ACTIVATOR PROTEIN UGA3"/>
    <property type="match status" value="1"/>
</dbReference>
<accession>A0AAN7QCD1</accession>
<evidence type="ECO:0000256" key="1">
    <source>
        <dbReference type="ARBA" id="ARBA00023242"/>
    </source>
</evidence>
<dbReference type="GO" id="GO:0005634">
    <property type="term" value="C:nucleus"/>
    <property type="evidence" value="ECO:0007669"/>
    <property type="project" value="TreeGrafter"/>
</dbReference>
<feature type="region of interest" description="Disordered" evidence="2">
    <location>
        <begin position="16"/>
        <end position="150"/>
    </location>
</feature>
<feature type="compositionally biased region" description="Low complexity" evidence="2">
    <location>
        <begin position="20"/>
        <end position="38"/>
    </location>
</feature>
<protein>
    <submittedName>
        <fullName evidence="3">Uncharacterized protein</fullName>
    </submittedName>
</protein>
<organism evidence="3 4">
    <name type="scientific">Lithohypha guttulata</name>
    <dbReference type="NCBI Taxonomy" id="1690604"/>
    <lineage>
        <taxon>Eukaryota</taxon>
        <taxon>Fungi</taxon>
        <taxon>Dikarya</taxon>
        <taxon>Ascomycota</taxon>
        <taxon>Pezizomycotina</taxon>
        <taxon>Eurotiomycetes</taxon>
        <taxon>Chaetothyriomycetidae</taxon>
        <taxon>Chaetothyriales</taxon>
        <taxon>Trichomeriaceae</taxon>
        <taxon>Lithohypha</taxon>
    </lineage>
</organism>
<dbReference type="EMBL" id="JAVRRJ010000015">
    <property type="protein sequence ID" value="KAK5080404.1"/>
    <property type="molecule type" value="Genomic_DNA"/>
</dbReference>
<evidence type="ECO:0000256" key="2">
    <source>
        <dbReference type="SAM" id="MobiDB-lite"/>
    </source>
</evidence>
<sequence>MAMPKIQFVDQTAELENFYATDSPEPAPASSTPALPTLPRRHGSTGIPTRTTTPPTRPDITAPSPGQHNAARSEVTSRTPTDLSPVSFDNILSFPAPKRRKTNESGAPTDSHHTVHLPPAQPSPASLDIQQPFPFHNSPSSVPFQSQQLTNNYVSPREVNETRRIEQEYARISDNQAAQIPDEPFLSVSNWKKHFRWPNQYTTQQCRCLFRYYIDILGHWFDVGDPTRRFTTVVPQRAKRSPPLLNAIFSAAALHLRHSSRLRRPGKTIEYAGYELRDLNEVSTIKYYLATNAYLRVLCTNEAHTRDEDLLAATVIIRFYEELAALISGEPRDQLTRPFQLFVAAQARPDNFHFPPEQYNFQIPGVFASIRTIIEPYLETYQHGSFRIALRQECQRALLSRGKVHLPLEAWNFLEGFDETEDSVWTDRHLYHYARVLQYCFSHDEPESQKLSQYEALKGFETKWEETRPLSFSPYDQAQPDRDNGEIFPKYWYVNEVHAVGVMYLHLSRLLLTVYDPYIHRIGPGSAAAQRRVSAEVREVVIQICGVAMSSLNTQPVLVQALNTISMFGEHFTDRQEQEALLEVLQELENRHGWPVHRDAEALKREWGWTLDKDG</sequence>
<proteinExistence type="predicted"/>
<evidence type="ECO:0000313" key="3">
    <source>
        <dbReference type="EMBL" id="KAK5080404.1"/>
    </source>
</evidence>
<comment type="caution">
    <text evidence="3">The sequence shown here is derived from an EMBL/GenBank/DDBJ whole genome shotgun (WGS) entry which is preliminary data.</text>
</comment>